<sequence length="85" mass="10296">MITKLRYINLICYKAKKYLNNNLGKHFGTFRIPESLQGFYEKKKEEIELKKKKMEENKKKKIDKVKLSKERKNKFKSSKGQHNIF</sequence>
<name>A0A024V8I6_PLAFA</name>
<reference evidence="2 3" key="2">
    <citation type="submission" date="2013-02" db="EMBL/GenBank/DDBJ databases">
        <title>The Genome Sequence of Plasmodium falciparum Vietnam Oak-Knoll (FVO).</title>
        <authorList>
            <consortium name="The Broad Institute Genome Sequencing Platform"/>
            <consortium name="The Broad Institute Genome Sequencing Center for Infectious Disease"/>
            <person name="Neafsey D."/>
            <person name="Cheeseman I."/>
            <person name="Volkman S."/>
            <person name="Adams J."/>
            <person name="Walker B."/>
            <person name="Young S.K."/>
            <person name="Zeng Q."/>
            <person name="Gargeya S."/>
            <person name="Fitzgerald M."/>
            <person name="Haas B."/>
            <person name="Abouelleil A."/>
            <person name="Alvarado L."/>
            <person name="Arachchi H.M."/>
            <person name="Berlin A.M."/>
            <person name="Chapman S.B."/>
            <person name="Dewar J."/>
            <person name="Goldberg J."/>
            <person name="Griggs A."/>
            <person name="Gujja S."/>
            <person name="Hansen M."/>
            <person name="Howarth C."/>
            <person name="Imamovic A."/>
            <person name="Larimer J."/>
            <person name="McCowan C."/>
            <person name="Murphy C."/>
            <person name="Neiman D."/>
            <person name="Pearson M."/>
            <person name="Priest M."/>
            <person name="Roberts A."/>
            <person name="Saif S."/>
            <person name="Shea T."/>
            <person name="Sisk P."/>
            <person name="Sykes S."/>
            <person name="Wortman J."/>
            <person name="Nusbaum C."/>
            <person name="Birren B."/>
        </authorList>
    </citation>
    <scope>NUCLEOTIDE SEQUENCE [LARGE SCALE GENOMIC DNA]</scope>
    <source>
        <strain evidence="3">Vietnam Oak-Knoll (FVO)</strain>
    </source>
</reference>
<dbReference type="AlphaFoldDB" id="A0A024V8I6"/>
<organism evidence="2 3">
    <name type="scientific">Plasmodium falciparum Vietnam Oak-Knoll</name>
    <name type="common">FVO</name>
    <dbReference type="NCBI Taxonomy" id="1036723"/>
    <lineage>
        <taxon>Eukaryota</taxon>
        <taxon>Sar</taxon>
        <taxon>Alveolata</taxon>
        <taxon>Apicomplexa</taxon>
        <taxon>Aconoidasida</taxon>
        <taxon>Haemosporida</taxon>
        <taxon>Plasmodiidae</taxon>
        <taxon>Plasmodium</taxon>
        <taxon>Plasmodium (Laverania)</taxon>
    </lineage>
</organism>
<reference evidence="2 3" key="1">
    <citation type="submission" date="2013-02" db="EMBL/GenBank/DDBJ databases">
        <title>The Genome Annotation of Plasmodium falciparum Vietnam Oak-Knoll (FVO).</title>
        <authorList>
            <consortium name="The Broad Institute Genome Sequencing Platform"/>
            <consortium name="The Broad Institute Genome Sequencing Center for Infectious Disease"/>
            <person name="Neafsey D."/>
            <person name="Hoffman S."/>
            <person name="Volkman S."/>
            <person name="Rosenthal P."/>
            <person name="Walker B."/>
            <person name="Young S.K."/>
            <person name="Zeng Q."/>
            <person name="Gargeya S."/>
            <person name="Fitzgerald M."/>
            <person name="Haas B."/>
            <person name="Abouelleil A."/>
            <person name="Allen A.W."/>
            <person name="Alvarado L."/>
            <person name="Arachchi H.M."/>
            <person name="Berlin A.M."/>
            <person name="Chapman S.B."/>
            <person name="Gainer-Dewar J."/>
            <person name="Goldberg J."/>
            <person name="Griggs A."/>
            <person name="Gujja S."/>
            <person name="Hansen M."/>
            <person name="Howarth C."/>
            <person name="Imamovic A."/>
            <person name="Ireland A."/>
            <person name="Larimer J."/>
            <person name="McCowan C."/>
            <person name="Murphy C."/>
            <person name="Pearson M."/>
            <person name="Poon T.W."/>
            <person name="Priest M."/>
            <person name="Roberts A."/>
            <person name="Saif S."/>
            <person name="Shea T."/>
            <person name="Sisk P."/>
            <person name="Sykes S."/>
            <person name="Wortman J."/>
            <person name="Nusbaum C."/>
            <person name="Birren B."/>
        </authorList>
    </citation>
    <scope>NUCLEOTIDE SEQUENCE [LARGE SCALE GENOMIC DNA]</scope>
    <source>
        <strain evidence="3">Vietnam Oak-Knoll (FVO)</strain>
    </source>
</reference>
<dbReference type="EMBL" id="KI925078">
    <property type="protein sequence ID" value="ETW18520.1"/>
    <property type="molecule type" value="Genomic_DNA"/>
</dbReference>
<gene>
    <name evidence="2" type="ORF">PFFVO_02419</name>
</gene>
<dbReference type="OrthoDB" id="378099at2759"/>
<accession>A0A024V8I6</accession>
<evidence type="ECO:0000313" key="3">
    <source>
        <dbReference type="Proteomes" id="UP000030690"/>
    </source>
</evidence>
<keyword evidence="1" id="KW-0175">Coiled coil</keyword>
<proteinExistence type="predicted"/>
<evidence type="ECO:0000313" key="2">
    <source>
        <dbReference type="EMBL" id="ETW18520.1"/>
    </source>
</evidence>
<dbReference type="Proteomes" id="UP000030690">
    <property type="component" value="Unassembled WGS sequence"/>
</dbReference>
<protein>
    <submittedName>
        <fullName evidence="2">Uncharacterized protein</fullName>
    </submittedName>
</protein>
<evidence type="ECO:0000256" key="1">
    <source>
        <dbReference type="SAM" id="Coils"/>
    </source>
</evidence>
<feature type="coiled-coil region" evidence="1">
    <location>
        <begin position="37"/>
        <end position="71"/>
    </location>
</feature>